<accession>A0A9W4XT84</accession>
<dbReference type="AlphaFoldDB" id="A0A9W4XT84"/>
<evidence type="ECO:0000256" key="6">
    <source>
        <dbReference type="SAM" id="Phobius"/>
    </source>
</evidence>
<gene>
    <name evidence="8" type="ORF">PDIGIT_LOCUS9862</name>
</gene>
<evidence type="ECO:0000256" key="3">
    <source>
        <dbReference type="ARBA" id="ARBA00022989"/>
    </source>
</evidence>
<feature type="transmembrane region" description="Helical" evidence="6">
    <location>
        <begin position="233"/>
        <end position="255"/>
    </location>
</feature>
<keyword evidence="2 6" id="KW-0812">Transmembrane</keyword>
<proteinExistence type="inferred from homology"/>
<sequence length="395" mass="44158">MMSNSPTGQKGAASGTVLTSGVVIPLTAFYVLNWFFSALVIIAFFVRAYIRYASFKHLLLEDYLMLFALLLHFSGAILIQLFIEHAYDIEAVGKGDFSKIGPDFIQNSQKAFIATGASLLLAMIGVLVIKLNFLIFFRRLGQEINRFGIAWWLILIFTVSCTIVSLAISPFGCMFGKIEHILSPQCTGPAMTHRVLVSTVFSSATDAASDLMIVALPVVILWKSHIERRKKVILSLVFGLVFLTIAITIVRGSVFSEVYSQSSPSGKAKTQSGSFTWFWFYCQFSVAYLIACIISFRTLFVQRRNEAEKRDQMQKRREQIYKSAARRGLRAKAQHLHNTLLETCKSLEGVSSDEGLSMHRLPSVPTGLMTVNFNDDGNWRRAAEKDDRSSHTSSD</sequence>
<feature type="transmembrane region" description="Helical" evidence="6">
    <location>
        <begin position="28"/>
        <end position="50"/>
    </location>
</feature>
<evidence type="ECO:0000256" key="2">
    <source>
        <dbReference type="ARBA" id="ARBA00022692"/>
    </source>
</evidence>
<feature type="transmembrane region" description="Helical" evidence="6">
    <location>
        <begin position="62"/>
        <end position="83"/>
    </location>
</feature>
<dbReference type="InterPro" id="IPR052337">
    <property type="entry name" value="SAT4-like"/>
</dbReference>
<dbReference type="GO" id="GO:0016020">
    <property type="term" value="C:membrane"/>
    <property type="evidence" value="ECO:0007669"/>
    <property type="project" value="UniProtKB-SubCell"/>
</dbReference>
<dbReference type="EMBL" id="CAOQHR010000006">
    <property type="protein sequence ID" value="CAI6336756.1"/>
    <property type="molecule type" value="Genomic_DNA"/>
</dbReference>
<comment type="caution">
    <text evidence="8">The sequence shown here is derived from an EMBL/GenBank/DDBJ whole genome shotgun (WGS) entry which is preliminary data.</text>
</comment>
<dbReference type="InterPro" id="IPR049326">
    <property type="entry name" value="Rhodopsin_dom_fungi"/>
</dbReference>
<evidence type="ECO:0000313" key="9">
    <source>
        <dbReference type="Proteomes" id="UP001152607"/>
    </source>
</evidence>
<dbReference type="PANTHER" id="PTHR33048">
    <property type="entry name" value="PTH11-LIKE INTEGRAL MEMBRANE PROTEIN (AFU_ORTHOLOGUE AFUA_5G11245)"/>
    <property type="match status" value="1"/>
</dbReference>
<dbReference type="Proteomes" id="UP001152607">
    <property type="component" value="Unassembled WGS sequence"/>
</dbReference>
<keyword evidence="4 6" id="KW-0472">Membrane</keyword>
<dbReference type="OrthoDB" id="444631at2759"/>
<evidence type="ECO:0000256" key="4">
    <source>
        <dbReference type="ARBA" id="ARBA00023136"/>
    </source>
</evidence>
<feature type="transmembrane region" description="Helical" evidence="6">
    <location>
        <begin position="149"/>
        <end position="168"/>
    </location>
</feature>
<evidence type="ECO:0000313" key="8">
    <source>
        <dbReference type="EMBL" id="CAI6336756.1"/>
    </source>
</evidence>
<keyword evidence="3 6" id="KW-1133">Transmembrane helix</keyword>
<feature type="transmembrane region" description="Helical" evidence="6">
    <location>
        <begin position="200"/>
        <end position="221"/>
    </location>
</feature>
<evidence type="ECO:0000256" key="1">
    <source>
        <dbReference type="ARBA" id="ARBA00004141"/>
    </source>
</evidence>
<comment type="similarity">
    <text evidence="5">Belongs to the SAT4 family.</text>
</comment>
<feature type="domain" description="Rhodopsin" evidence="7">
    <location>
        <begin position="46"/>
        <end position="301"/>
    </location>
</feature>
<keyword evidence="9" id="KW-1185">Reference proteome</keyword>
<dbReference type="Pfam" id="PF20684">
    <property type="entry name" value="Fung_rhodopsin"/>
    <property type="match status" value="1"/>
</dbReference>
<feature type="transmembrane region" description="Helical" evidence="6">
    <location>
        <begin position="111"/>
        <end position="137"/>
    </location>
</feature>
<reference evidence="8" key="1">
    <citation type="submission" date="2023-01" db="EMBL/GenBank/DDBJ databases">
        <authorList>
            <person name="Van Ghelder C."/>
            <person name="Rancurel C."/>
        </authorList>
    </citation>
    <scope>NUCLEOTIDE SEQUENCE</scope>
    <source>
        <strain evidence="8">CNCM I-4278</strain>
    </source>
</reference>
<protein>
    <recommendedName>
        <fullName evidence="7">Rhodopsin domain-containing protein</fullName>
    </recommendedName>
</protein>
<evidence type="ECO:0000256" key="5">
    <source>
        <dbReference type="ARBA" id="ARBA00038359"/>
    </source>
</evidence>
<organism evidence="8 9">
    <name type="scientific">Periconia digitata</name>
    <dbReference type="NCBI Taxonomy" id="1303443"/>
    <lineage>
        <taxon>Eukaryota</taxon>
        <taxon>Fungi</taxon>
        <taxon>Dikarya</taxon>
        <taxon>Ascomycota</taxon>
        <taxon>Pezizomycotina</taxon>
        <taxon>Dothideomycetes</taxon>
        <taxon>Pleosporomycetidae</taxon>
        <taxon>Pleosporales</taxon>
        <taxon>Massarineae</taxon>
        <taxon>Periconiaceae</taxon>
        <taxon>Periconia</taxon>
    </lineage>
</organism>
<comment type="subcellular location">
    <subcellularLocation>
        <location evidence="1">Membrane</location>
        <topology evidence="1">Multi-pass membrane protein</topology>
    </subcellularLocation>
</comment>
<dbReference type="PANTHER" id="PTHR33048:SF47">
    <property type="entry name" value="INTEGRAL MEMBRANE PROTEIN-RELATED"/>
    <property type="match status" value="1"/>
</dbReference>
<feature type="transmembrane region" description="Helical" evidence="6">
    <location>
        <begin position="275"/>
        <end position="300"/>
    </location>
</feature>
<evidence type="ECO:0000259" key="7">
    <source>
        <dbReference type="Pfam" id="PF20684"/>
    </source>
</evidence>
<name>A0A9W4XT84_9PLEO</name>